<dbReference type="Proteomes" id="UP001497623">
    <property type="component" value="Unassembled WGS sequence"/>
</dbReference>
<feature type="signal peptide" evidence="1">
    <location>
        <begin position="1"/>
        <end position="28"/>
    </location>
</feature>
<gene>
    <name evidence="2" type="ORF">MNOR_LOCUS6008</name>
</gene>
<organism evidence="2 3">
    <name type="scientific">Meganyctiphanes norvegica</name>
    <name type="common">Northern krill</name>
    <name type="synonym">Thysanopoda norvegica</name>
    <dbReference type="NCBI Taxonomy" id="48144"/>
    <lineage>
        <taxon>Eukaryota</taxon>
        <taxon>Metazoa</taxon>
        <taxon>Ecdysozoa</taxon>
        <taxon>Arthropoda</taxon>
        <taxon>Crustacea</taxon>
        <taxon>Multicrustacea</taxon>
        <taxon>Malacostraca</taxon>
        <taxon>Eumalacostraca</taxon>
        <taxon>Eucarida</taxon>
        <taxon>Euphausiacea</taxon>
        <taxon>Euphausiidae</taxon>
        <taxon>Meganyctiphanes</taxon>
    </lineage>
</organism>
<sequence length="147" mass="16517">MMWLQQSAGIVALLSTVVILSLPTPGHGEVECFVCSFSPRSNYTRMDECMPDNFTQEYVQRRTCEHGCESVKTLDLNGELETFHRNCAQSSSVTSECERKEGHVLTQIVCTCDWDYCNMSVTSCSFCGHGLMLLIAIGRICDRYLLP</sequence>
<proteinExistence type="predicted"/>
<protein>
    <recommendedName>
        <fullName evidence="4">Protein sleepless</fullName>
    </recommendedName>
</protein>
<evidence type="ECO:0000256" key="1">
    <source>
        <dbReference type="SAM" id="SignalP"/>
    </source>
</evidence>
<comment type="caution">
    <text evidence="2">The sequence shown here is derived from an EMBL/GenBank/DDBJ whole genome shotgun (WGS) entry which is preliminary data.</text>
</comment>
<evidence type="ECO:0000313" key="2">
    <source>
        <dbReference type="EMBL" id="CAL4066856.1"/>
    </source>
</evidence>
<keyword evidence="1" id="KW-0732">Signal</keyword>
<evidence type="ECO:0008006" key="4">
    <source>
        <dbReference type="Google" id="ProtNLM"/>
    </source>
</evidence>
<name>A0AAV2PZ73_MEGNR</name>
<dbReference type="AlphaFoldDB" id="A0AAV2PZ73"/>
<accession>A0AAV2PZ73</accession>
<reference evidence="2 3" key="1">
    <citation type="submission" date="2024-05" db="EMBL/GenBank/DDBJ databases">
        <authorList>
            <person name="Wallberg A."/>
        </authorList>
    </citation>
    <scope>NUCLEOTIDE SEQUENCE [LARGE SCALE GENOMIC DNA]</scope>
</reference>
<keyword evidence="3" id="KW-1185">Reference proteome</keyword>
<evidence type="ECO:0000313" key="3">
    <source>
        <dbReference type="Proteomes" id="UP001497623"/>
    </source>
</evidence>
<feature type="chain" id="PRO_5043618115" description="Protein sleepless" evidence="1">
    <location>
        <begin position="29"/>
        <end position="147"/>
    </location>
</feature>
<dbReference type="EMBL" id="CAXKWB010002405">
    <property type="protein sequence ID" value="CAL4066856.1"/>
    <property type="molecule type" value="Genomic_DNA"/>
</dbReference>